<evidence type="ECO:0000259" key="1">
    <source>
        <dbReference type="Pfam" id="PF11955"/>
    </source>
</evidence>
<sequence>MRILASCTNGVLRFNSVKDFAPSRSCGASFGPFNASVQRRWKKPVSTAQTRLESRTRDLKLDGLMRETKRLKLALRIAELMSRRKKGPFVSMQTMSRWSNIAGVSTGVGVGGFVRKYPHVFDVFTHPVRRNACCRVSEEMKGLIREEEGVVRAAELDAKNRVKRLLMMSKGGRLHVHALRLMRRELGLPEDFVESILKRYLNDFNLVDVETVELVSRNESLCVAQVEKWREKEYTEKWLSEFETMYAFPVSFPTGFKIVSGFRDKLKNWQRLPYIKPFEQSEAVWIRSCGGLERFEKRVVGILHELLSLTVEKMVDVQRLAHFRRDFGIEINIRELILKHPGIFYISTKGETEMVFLREAYQKGCLIMPNAMYDVRMKMIDLLLMGCRNIKKLHVQSGIKEESAPVEQEQEKSVRMGIDDHWVVSILDRSADENSRVHASASDSP</sequence>
<dbReference type="InterPro" id="IPR021099">
    <property type="entry name" value="PORR_domain"/>
</dbReference>
<name>A0A7N0VGB7_KALFE</name>
<dbReference type="EnsemblPlants" id="Kaladp0666s0014.1.v1.1">
    <property type="protein sequence ID" value="Kaladp0666s0014.1.v1.1.CDS.1"/>
    <property type="gene ID" value="Kaladp0666s0014.v1.1"/>
</dbReference>
<evidence type="ECO:0000313" key="3">
    <source>
        <dbReference type="Proteomes" id="UP000594263"/>
    </source>
</evidence>
<feature type="domain" description="PORR" evidence="1">
    <location>
        <begin position="57"/>
        <end position="387"/>
    </location>
</feature>
<protein>
    <recommendedName>
        <fullName evidence="1">PORR domain-containing protein</fullName>
    </recommendedName>
</protein>
<proteinExistence type="predicted"/>
<dbReference type="AlphaFoldDB" id="A0A7N0VGB7"/>
<dbReference type="Pfam" id="PF11955">
    <property type="entry name" value="PORR"/>
    <property type="match status" value="1"/>
</dbReference>
<dbReference type="Proteomes" id="UP000594263">
    <property type="component" value="Unplaced"/>
</dbReference>
<accession>A0A7N0VGB7</accession>
<evidence type="ECO:0000313" key="2">
    <source>
        <dbReference type="EnsemblPlants" id="Kaladp0666s0014.1.v1.1.CDS.1"/>
    </source>
</evidence>
<dbReference type="PANTHER" id="PTHR31476">
    <property type="entry name" value="PROTEIN WHAT'S THIS FACTOR 1 HOMOLOG, CHLOROPLASTIC"/>
    <property type="match status" value="1"/>
</dbReference>
<organism evidence="2 3">
    <name type="scientific">Kalanchoe fedtschenkoi</name>
    <name type="common">Lavender scallops</name>
    <name type="synonym">South American air plant</name>
    <dbReference type="NCBI Taxonomy" id="63787"/>
    <lineage>
        <taxon>Eukaryota</taxon>
        <taxon>Viridiplantae</taxon>
        <taxon>Streptophyta</taxon>
        <taxon>Embryophyta</taxon>
        <taxon>Tracheophyta</taxon>
        <taxon>Spermatophyta</taxon>
        <taxon>Magnoliopsida</taxon>
        <taxon>eudicotyledons</taxon>
        <taxon>Gunneridae</taxon>
        <taxon>Pentapetalae</taxon>
        <taxon>Saxifragales</taxon>
        <taxon>Crassulaceae</taxon>
        <taxon>Kalanchoe</taxon>
    </lineage>
</organism>
<reference evidence="2" key="1">
    <citation type="submission" date="2021-01" db="UniProtKB">
        <authorList>
            <consortium name="EnsemblPlants"/>
        </authorList>
    </citation>
    <scope>IDENTIFICATION</scope>
</reference>
<dbReference type="InterPro" id="IPR045040">
    <property type="entry name" value="PORR_fam"/>
</dbReference>
<dbReference type="Gramene" id="Kaladp0666s0014.1.v1.1">
    <property type="protein sequence ID" value="Kaladp0666s0014.1.v1.1.CDS.1"/>
    <property type="gene ID" value="Kaladp0666s0014.v1.1"/>
</dbReference>
<dbReference type="PANTHER" id="PTHR31476:SF12">
    <property type="entry name" value="UBIQUITIN CARBOXYL-TERMINAL HYDROLASE FAMILY PROTEIN"/>
    <property type="match status" value="1"/>
</dbReference>
<keyword evidence="3" id="KW-1185">Reference proteome</keyword>
<dbReference type="OMA" id="QKRWRKP"/>
<dbReference type="GO" id="GO:0003723">
    <property type="term" value="F:RNA binding"/>
    <property type="evidence" value="ECO:0007669"/>
    <property type="project" value="InterPro"/>
</dbReference>